<evidence type="ECO:0000256" key="7">
    <source>
        <dbReference type="ARBA" id="ARBA00023212"/>
    </source>
</evidence>
<dbReference type="GO" id="GO:0060271">
    <property type="term" value="P:cilium assembly"/>
    <property type="evidence" value="ECO:0007669"/>
    <property type="project" value="InterPro"/>
</dbReference>
<comment type="subunit">
    <text evidence="2">Directly interacts with tubulin-gamma; this interaction determines centrosomal localization.</text>
</comment>
<keyword evidence="11" id="KW-1185">Reference proteome</keyword>
<accession>A0A3Q3FMB3</accession>
<keyword evidence="7" id="KW-0206">Cytoskeleton</keyword>
<dbReference type="PANTHER" id="PTHR14594">
    <property type="entry name" value="CENTROSOMAL PROTEIN OF 70 KDA"/>
    <property type="match status" value="1"/>
</dbReference>
<evidence type="ECO:0000313" key="10">
    <source>
        <dbReference type="Ensembl" id="ENSKMAP00000013852.1"/>
    </source>
</evidence>
<dbReference type="RefSeq" id="XP_017285525.1">
    <property type="nucleotide sequence ID" value="XM_017430036.3"/>
</dbReference>
<name>A0A3Q3FMB3_KRYMA</name>
<reference evidence="10" key="2">
    <citation type="submission" date="2025-09" db="UniProtKB">
        <authorList>
            <consortium name="Ensembl"/>
        </authorList>
    </citation>
    <scope>IDENTIFICATION</scope>
</reference>
<evidence type="ECO:0000256" key="3">
    <source>
        <dbReference type="ARBA" id="ARBA00018408"/>
    </source>
</evidence>
<proteinExistence type="predicted"/>
<dbReference type="Ensembl" id="ENSKMAT00000014060.1">
    <property type="protein sequence ID" value="ENSKMAP00000013852.1"/>
    <property type="gene ID" value="ENSKMAG00000010395.1"/>
</dbReference>
<dbReference type="CTD" id="80321"/>
<dbReference type="AlphaFoldDB" id="A0A3Q3FMB3"/>
<dbReference type="GO" id="GO:0070507">
    <property type="term" value="P:regulation of microtubule cytoskeleton organization"/>
    <property type="evidence" value="ECO:0007669"/>
    <property type="project" value="InterPro"/>
</dbReference>
<comment type="subcellular location">
    <subcellularLocation>
        <location evidence="1">Cytoplasm</location>
        <location evidence="1">Cytoskeleton</location>
        <location evidence="1">Microtubule organizing center</location>
        <location evidence="1">Centrosome</location>
    </subcellularLocation>
</comment>
<dbReference type="OrthoDB" id="2020926at2759"/>
<evidence type="ECO:0000256" key="4">
    <source>
        <dbReference type="ARBA" id="ARBA00022490"/>
    </source>
</evidence>
<reference evidence="10" key="1">
    <citation type="submission" date="2025-08" db="UniProtKB">
        <authorList>
            <consortium name="Ensembl"/>
        </authorList>
    </citation>
    <scope>IDENTIFICATION</scope>
</reference>
<dbReference type="GeneTree" id="ENSGT00390000009029"/>
<evidence type="ECO:0000313" key="11">
    <source>
        <dbReference type="Proteomes" id="UP000264800"/>
    </source>
</evidence>
<dbReference type="GeneID" id="108244132"/>
<protein>
    <recommendedName>
        <fullName evidence="3">Centrosomal protein of 70 kDa</fullName>
    </recommendedName>
</protein>
<evidence type="ECO:0000256" key="6">
    <source>
        <dbReference type="ARBA" id="ARBA00023054"/>
    </source>
</evidence>
<organism evidence="10 11">
    <name type="scientific">Kryptolebias marmoratus</name>
    <name type="common">Mangrove killifish</name>
    <name type="synonym">Rivulus marmoratus</name>
    <dbReference type="NCBI Taxonomy" id="37003"/>
    <lineage>
        <taxon>Eukaryota</taxon>
        <taxon>Metazoa</taxon>
        <taxon>Chordata</taxon>
        <taxon>Craniata</taxon>
        <taxon>Vertebrata</taxon>
        <taxon>Euteleostomi</taxon>
        <taxon>Actinopterygii</taxon>
        <taxon>Neopterygii</taxon>
        <taxon>Teleostei</taxon>
        <taxon>Neoteleostei</taxon>
        <taxon>Acanthomorphata</taxon>
        <taxon>Ovalentaria</taxon>
        <taxon>Atherinomorphae</taxon>
        <taxon>Cyprinodontiformes</taxon>
        <taxon>Rivulidae</taxon>
        <taxon>Kryptolebias</taxon>
    </lineage>
</organism>
<feature type="coiled-coil region" evidence="9">
    <location>
        <begin position="216"/>
        <end position="243"/>
    </location>
</feature>
<keyword evidence="4" id="KW-0963">Cytoplasm</keyword>
<keyword evidence="5" id="KW-0802">TPR repeat</keyword>
<comment type="function">
    <text evidence="8">Plays a role in the organization of both preexisting and nascent microtubules in interphase cells. During mitosis, required for the organization and orientation of the mitotic spindle.</text>
</comment>
<sequence length="514" mass="59261">MQQLEQVEWDDVNKLLQHHGFKPVFFADPVENKNLTDLVLLDKKSAGELRTTLRMMLTDSERRQALIQELVMSNNQLKEEVQKHMTRAAQQSQKVTELEGLLDEVKTRVQDLEDHYLGKAVQQLPYEHKERQKCCQLLEQKLLKQKEETVQLQRKLYFTIKEEEQRLAQQSQTFQRICKKAFKQSSAADKQSAKGEVKGSKTKKTSIATPSFKTIFKEYQEQQKRSDFQIKELKREVDCLKQELDTRLPKDVISSERNKNTTDQFRDARLCVHYHQLLTEISTLVTNPNAPLGLRSKLSTNGLEQADFQALLQILEEWAQQLQLLKDLQRSINKLSVRLMPWQPSDGDVAEALKVEDMMLLVDTLLENISADDQQKLRSPTRYTLESMVSHFQKLFDVSSISGVYPRMNEVYTRLGEMTNAMRNLRDILGLDSRVSPAEVVNQVARLVSLDEHDGGVHNLLGEADIDSIIIKVRQHDEFFPAFHVLVTEMLNILGVSHLDDILPALKSLKQTTQ</sequence>
<evidence type="ECO:0000256" key="8">
    <source>
        <dbReference type="ARBA" id="ARBA00025273"/>
    </source>
</evidence>
<keyword evidence="6 9" id="KW-0175">Coiled coil</keyword>
<evidence type="ECO:0000256" key="2">
    <source>
        <dbReference type="ARBA" id="ARBA00011832"/>
    </source>
</evidence>
<dbReference type="InterPro" id="IPR037692">
    <property type="entry name" value="CEP70"/>
</dbReference>
<dbReference type="OMA" id="ACQQYLQ"/>
<feature type="coiled-coil region" evidence="9">
    <location>
        <begin position="67"/>
        <end position="155"/>
    </location>
</feature>
<dbReference type="KEGG" id="kmr:108244132"/>
<evidence type="ECO:0000256" key="9">
    <source>
        <dbReference type="SAM" id="Coils"/>
    </source>
</evidence>
<dbReference type="GO" id="GO:0043015">
    <property type="term" value="F:gamma-tubulin binding"/>
    <property type="evidence" value="ECO:0007669"/>
    <property type="project" value="InterPro"/>
</dbReference>
<evidence type="ECO:0000256" key="5">
    <source>
        <dbReference type="ARBA" id="ARBA00022803"/>
    </source>
</evidence>
<dbReference type="PANTHER" id="PTHR14594:SF1">
    <property type="entry name" value="CENTROSOMAL PROTEIN OF 70 KDA"/>
    <property type="match status" value="1"/>
</dbReference>
<evidence type="ECO:0000256" key="1">
    <source>
        <dbReference type="ARBA" id="ARBA00004300"/>
    </source>
</evidence>
<dbReference type="Proteomes" id="UP000264800">
    <property type="component" value="Unplaced"/>
</dbReference>
<dbReference type="STRING" id="37003.ENSKMAP00000013852"/>
<dbReference type="GO" id="GO:0005813">
    <property type="term" value="C:centrosome"/>
    <property type="evidence" value="ECO:0007669"/>
    <property type="project" value="UniProtKB-SubCell"/>
</dbReference>